<name>A0A175W8Q0_9PEZI</name>
<sequence length="91" mass="9400">MQFTTIVSILAVAMTAAAAPSGGGGNTVNSCSNQQTQYCCNGLLSCVSVDIIAMLLGQNANCQGQSYCCENNGNQYGIINLDLLNCAQLLS</sequence>
<organism evidence="3 4">
    <name type="scientific">Madurella mycetomatis</name>
    <dbReference type="NCBI Taxonomy" id="100816"/>
    <lineage>
        <taxon>Eukaryota</taxon>
        <taxon>Fungi</taxon>
        <taxon>Dikarya</taxon>
        <taxon>Ascomycota</taxon>
        <taxon>Pezizomycotina</taxon>
        <taxon>Sordariomycetes</taxon>
        <taxon>Sordariomycetidae</taxon>
        <taxon>Sordariales</taxon>
        <taxon>Sordariales incertae sedis</taxon>
        <taxon>Madurella</taxon>
    </lineage>
</organism>
<evidence type="ECO:0008006" key="5">
    <source>
        <dbReference type="Google" id="ProtNLM"/>
    </source>
</evidence>
<evidence type="ECO:0000313" key="3">
    <source>
        <dbReference type="EMBL" id="KXX79965.1"/>
    </source>
</evidence>
<evidence type="ECO:0000313" key="4">
    <source>
        <dbReference type="Proteomes" id="UP000078237"/>
    </source>
</evidence>
<dbReference type="VEuPathDB" id="FungiDB:MMYC01_202394"/>
<reference evidence="3 4" key="3">
    <citation type="submission" date="2016-01" db="EMBL/GenBank/DDBJ databases">
        <title>Madurella mycetomatis genome sequencing.</title>
        <authorList>
            <person name="Van De Sande W."/>
        </authorList>
    </citation>
    <scope>NUCLEOTIDE SEQUENCE [LARGE SCALE GENOMIC DNA]</scope>
    <source>
        <strain evidence="3">Mm55</strain>
        <strain evidence="4">mm55</strain>
    </source>
</reference>
<reference evidence="3" key="1">
    <citation type="submission" date="2015-06" db="EMBL/GenBank/DDBJ databases">
        <authorList>
            <person name="Hoefler B.C."/>
            <person name="Straight P.D."/>
        </authorList>
    </citation>
    <scope>NUCLEOTIDE SEQUENCE [LARGE SCALE GENOMIC DNA]</scope>
    <source>
        <strain evidence="3">Mm55</strain>
    </source>
</reference>
<protein>
    <recommendedName>
        <fullName evidence="5">Hydrophobin</fullName>
    </recommendedName>
</protein>
<evidence type="ECO:0000256" key="1">
    <source>
        <dbReference type="SAM" id="SignalP"/>
    </source>
</evidence>
<keyword evidence="4" id="KW-1185">Reference proteome</keyword>
<reference evidence="4" key="2">
    <citation type="submission" date="2015-06" db="EMBL/GenBank/DDBJ databases">
        <authorList>
            <person name="van de Sande W.W.J."/>
        </authorList>
    </citation>
    <scope>NUCLEOTIDE SEQUENCE [LARGE SCALE GENOMIC DNA]</scope>
    <source>
        <strain evidence="4">mm55</strain>
    </source>
</reference>
<feature type="chain" id="PRO_5014046050" description="Hydrophobin" evidence="1">
    <location>
        <begin position="19"/>
        <end position="91"/>
    </location>
</feature>
<feature type="signal peptide" evidence="1">
    <location>
        <begin position="1"/>
        <end position="18"/>
    </location>
</feature>
<comment type="caution">
    <text evidence="3">The sequence shown here is derived from an EMBL/GenBank/DDBJ whole genome shotgun (WGS) entry which is preliminary data.</text>
</comment>
<evidence type="ECO:0000313" key="2">
    <source>
        <dbReference type="EMBL" id="KXX74879.1"/>
    </source>
</evidence>
<proteinExistence type="predicted"/>
<gene>
    <name evidence="3" type="ORF">MMYC01_202394</name>
    <name evidence="2" type="ORF">MMYC01_209041</name>
</gene>
<dbReference type="Proteomes" id="UP000078237">
    <property type="component" value="Unassembled WGS sequence"/>
</dbReference>
<dbReference type="EMBL" id="LCTW02000072">
    <property type="protein sequence ID" value="KXX79965.1"/>
    <property type="molecule type" value="Genomic_DNA"/>
</dbReference>
<keyword evidence="1" id="KW-0732">Signal</keyword>
<dbReference type="OrthoDB" id="8115477at2759"/>
<accession>A0A175W8Q0</accession>
<dbReference type="AlphaFoldDB" id="A0A175W8Q0"/>
<dbReference type="VEuPathDB" id="FungiDB:MMYC01_209041"/>
<dbReference type="EMBL" id="LCTW02000312">
    <property type="protein sequence ID" value="KXX74879.1"/>
    <property type="molecule type" value="Genomic_DNA"/>
</dbReference>